<evidence type="ECO:0000313" key="1">
    <source>
        <dbReference type="EMBL" id="SMC56844.1"/>
    </source>
</evidence>
<reference evidence="1" key="1">
    <citation type="submission" date="2017-04" db="EMBL/GenBank/DDBJ databases">
        <authorList>
            <person name="Varghese N."/>
            <person name="Submissions S."/>
        </authorList>
    </citation>
    <scope>NUCLEOTIDE SEQUENCE</scope>
    <source>
        <strain evidence="1">WTE2008</strain>
    </source>
</reference>
<keyword evidence="2" id="KW-1185">Reference proteome</keyword>
<protein>
    <submittedName>
        <fullName evidence="1">Uncharacterized protein</fullName>
    </submittedName>
</protein>
<comment type="caution">
    <text evidence="1">The sequence shown here is derived from an EMBL/GenBank/DDBJ whole genome shotgun (WGS) entry which is preliminary data.</text>
</comment>
<dbReference type="Proteomes" id="UP000192328">
    <property type="component" value="Unassembled WGS sequence"/>
</dbReference>
<sequence length="121" mass="13586">MTGYLLPVTGETWQVMTLDLSIGGEPFHAQAELRYLPAADQWFFSLWDHAAGELLVNMIPLICSRGEMNDLLRPFRHLRNGKGAGSLLCLRGTEEPSTRDPAGENLAEFRLLFLDEIPDEN</sequence>
<organism evidence="1 2">
    <name type="scientific">Aristaeella lactis</name>
    <dbReference type="NCBI Taxonomy" id="3046383"/>
    <lineage>
        <taxon>Bacteria</taxon>
        <taxon>Bacillati</taxon>
        <taxon>Bacillota</taxon>
        <taxon>Clostridia</taxon>
        <taxon>Eubacteriales</taxon>
        <taxon>Aristaeellaceae</taxon>
        <taxon>Aristaeella</taxon>
    </lineage>
</organism>
<name>A0AC61PKQ0_9FIRM</name>
<accession>A0AC61PKQ0</accession>
<gene>
    <name evidence="1" type="ORF">SAMN06297397_1405</name>
</gene>
<dbReference type="EMBL" id="FWXZ01000002">
    <property type="protein sequence ID" value="SMC56844.1"/>
    <property type="molecule type" value="Genomic_DNA"/>
</dbReference>
<proteinExistence type="predicted"/>
<evidence type="ECO:0000313" key="2">
    <source>
        <dbReference type="Proteomes" id="UP000192328"/>
    </source>
</evidence>